<keyword evidence="2" id="KW-1185">Reference proteome</keyword>
<dbReference type="Gene3D" id="3.40.30.10">
    <property type="entry name" value="Glutaredoxin"/>
    <property type="match status" value="1"/>
</dbReference>
<dbReference type="KEGG" id="mgk:FSB76_23070"/>
<evidence type="ECO:0000313" key="1">
    <source>
        <dbReference type="EMBL" id="QEC78688.1"/>
    </source>
</evidence>
<evidence type="ECO:0000313" key="2">
    <source>
        <dbReference type="Proteomes" id="UP000321362"/>
    </source>
</evidence>
<accession>A0A5B8W8W3</accession>
<name>A0A5B8W8W3_9SPHI</name>
<dbReference type="EMBL" id="CP042437">
    <property type="protein sequence ID" value="QEC78688.1"/>
    <property type="molecule type" value="Genomic_DNA"/>
</dbReference>
<sequence>MDFIAYQQLFQHILMDTNPRFPYDDPHYLNYTRLNWSRQERWLKVGALNEELVELITGINTKQNWTIITEPWCGDASHSLPFIHRLSELNPLIEVDYQLRDSEPFLINSYLTRGSKSIPKLIIADAQHQDLATWGPRPAGCQVLYEQLVKDHVVMEQQKIALQQWYNADKGVSLQQELIVIFKAIVRS</sequence>
<dbReference type="AlphaFoldDB" id="A0A5B8W8W3"/>
<gene>
    <name evidence="1" type="ORF">FSB76_23070</name>
</gene>
<proteinExistence type="predicted"/>
<protein>
    <submittedName>
        <fullName evidence="1">Thioredoxin family protein</fullName>
    </submittedName>
</protein>
<dbReference type="RefSeq" id="WP_147057563.1">
    <property type="nucleotide sequence ID" value="NZ_CP042437.1"/>
</dbReference>
<organism evidence="1 2">
    <name type="scientific">Mucilaginibacter ginsenosidivorax</name>
    <dbReference type="NCBI Taxonomy" id="862126"/>
    <lineage>
        <taxon>Bacteria</taxon>
        <taxon>Pseudomonadati</taxon>
        <taxon>Bacteroidota</taxon>
        <taxon>Sphingobacteriia</taxon>
        <taxon>Sphingobacteriales</taxon>
        <taxon>Sphingobacteriaceae</taxon>
        <taxon>Mucilaginibacter</taxon>
    </lineage>
</organism>
<dbReference type="Proteomes" id="UP000321362">
    <property type="component" value="Chromosome"/>
</dbReference>
<reference evidence="1 2" key="1">
    <citation type="journal article" date="2013" name="J. Microbiol.">
        <title>Mucilaginibacter ginsenosidivorax sp. nov., with ginsenoside converting activity isolated from sediment.</title>
        <authorList>
            <person name="Kim J.K."/>
            <person name="Choi T.E."/>
            <person name="Liu Q.M."/>
            <person name="Park H.Y."/>
            <person name="Yi T.H."/>
            <person name="Yoon M.H."/>
            <person name="Kim S.C."/>
            <person name="Im W.T."/>
        </authorList>
    </citation>
    <scope>NUCLEOTIDE SEQUENCE [LARGE SCALE GENOMIC DNA]</scope>
    <source>
        <strain evidence="1 2">KHI28</strain>
    </source>
</reference>
<dbReference type="Pfam" id="PF14595">
    <property type="entry name" value="Thioredoxin_9"/>
    <property type="match status" value="1"/>
</dbReference>
<dbReference type="OrthoDB" id="6120799at2"/>